<feature type="region of interest" description="Disordered" evidence="1">
    <location>
        <begin position="1"/>
        <end position="50"/>
    </location>
</feature>
<keyword evidence="2" id="KW-1185">Reference proteome</keyword>
<gene>
    <name evidence="3" type="primary">LOC103656676</name>
</gene>
<proteinExistence type="predicted"/>
<evidence type="ECO:0000313" key="2">
    <source>
        <dbReference type="Proteomes" id="UP000261680"/>
    </source>
</evidence>
<dbReference type="GeneID" id="103656676"/>
<reference evidence="3" key="1">
    <citation type="submission" date="2025-08" db="UniProtKB">
        <authorList>
            <consortium name="RefSeq"/>
        </authorList>
    </citation>
    <scope>IDENTIFICATION</scope>
    <source>
        <tissue evidence="3">Whole blood</tissue>
    </source>
</reference>
<name>A0A8M1FEG0_URSMA</name>
<dbReference type="AlphaFoldDB" id="A0A8M1FEG0"/>
<evidence type="ECO:0000313" key="3">
    <source>
        <dbReference type="RefSeq" id="XP_040481751.1"/>
    </source>
</evidence>
<accession>A0A8M1FEG0</accession>
<dbReference type="Proteomes" id="UP000261680">
    <property type="component" value="Unplaced"/>
</dbReference>
<feature type="compositionally biased region" description="Polar residues" evidence="1">
    <location>
        <begin position="1"/>
        <end position="10"/>
    </location>
</feature>
<organism evidence="2 3">
    <name type="scientific">Ursus maritimus</name>
    <name type="common">Polar bear</name>
    <name type="synonym">Thalarctos maritimus</name>
    <dbReference type="NCBI Taxonomy" id="29073"/>
    <lineage>
        <taxon>Eukaryota</taxon>
        <taxon>Metazoa</taxon>
        <taxon>Chordata</taxon>
        <taxon>Craniata</taxon>
        <taxon>Vertebrata</taxon>
        <taxon>Euteleostomi</taxon>
        <taxon>Mammalia</taxon>
        <taxon>Eutheria</taxon>
        <taxon>Laurasiatheria</taxon>
        <taxon>Carnivora</taxon>
        <taxon>Caniformia</taxon>
        <taxon>Ursidae</taxon>
        <taxon>Ursus</taxon>
    </lineage>
</organism>
<dbReference type="RefSeq" id="XP_040481751.1">
    <property type="nucleotide sequence ID" value="XM_040625817.1"/>
</dbReference>
<sequence length="144" mass="15638">MVPASVSSRSKCPEAGGVWQVQGAERRTMTGAEAVGEEKTGGGVSPRRADLVQSCPRGVSCVRARAPEDLHPQTPRLPEARLEHATRSHEWPRPGAAGRPAVLCARSWPVVPGLHPDHQFEPLHPKAVPAFGYSVRQRPDHRPQ</sequence>
<evidence type="ECO:0000256" key="1">
    <source>
        <dbReference type="SAM" id="MobiDB-lite"/>
    </source>
</evidence>
<protein>
    <submittedName>
        <fullName evidence="3">Uncharacterized protein LOC103656676 isoform X2</fullName>
    </submittedName>
</protein>